<dbReference type="AlphaFoldDB" id="A0A1G4TP49"/>
<protein>
    <submittedName>
        <fullName evidence="1">Immunity protein 8</fullName>
    </submittedName>
</protein>
<evidence type="ECO:0000313" key="1">
    <source>
        <dbReference type="EMBL" id="SCW82575.1"/>
    </source>
</evidence>
<dbReference type="OrthoDB" id="5521406at2"/>
<dbReference type="InterPro" id="IPR028964">
    <property type="entry name" value="Imm8"/>
</dbReference>
<dbReference type="EMBL" id="FMTS01000010">
    <property type="protein sequence ID" value="SCW82575.1"/>
    <property type="molecule type" value="Genomic_DNA"/>
</dbReference>
<keyword evidence="2" id="KW-1185">Reference proteome</keyword>
<evidence type="ECO:0000313" key="2">
    <source>
        <dbReference type="Proteomes" id="UP000199150"/>
    </source>
</evidence>
<dbReference type="Proteomes" id="UP000199150">
    <property type="component" value="Unassembled WGS sequence"/>
</dbReference>
<organism evidence="1 2">
    <name type="scientific">Asticcacaulis taihuensis</name>
    <dbReference type="NCBI Taxonomy" id="260084"/>
    <lineage>
        <taxon>Bacteria</taxon>
        <taxon>Pseudomonadati</taxon>
        <taxon>Pseudomonadota</taxon>
        <taxon>Alphaproteobacteria</taxon>
        <taxon>Caulobacterales</taxon>
        <taxon>Caulobacteraceae</taxon>
        <taxon>Asticcacaulis</taxon>
    </lineage>
</organism>
<dbReference type="RefSeq" id="WP_139159727.1">
    <property type="nucleotide sequence ID" value="NZ_CBCRYE010000008.1"/>
</dbReference>
<name>A0A1G4TP49_9CAUL</name>
<sequence>MINPVIKDISSTDWNGRNFSRSLPECIWFHVEIGEQGKDGADLFQIGVCNLPWAQSKYPNRDYVLTDQSIVFAEKYVLVLDQLNAENLTNTLARLIGMSGPYSTWQNFGKAMSDYMMWEYEETGQ</sequence>
<proteinExistence type="predicted"/>
<gene>
    <name evidence="1" type="ORF">SAMN02927928_0002</name>
</gene>
<reference evidence="2" key="1">
    <citation type="submission" date="2016-10" db="EMBL/GenBank/DDBJ databases">
        <authorList>
            <person name="Varghese N."/>
            <person name="Submissions S."/>
        </authorList>
    </citation>
    <scope>NUCLEOTIDE SEQUENCE [LARGE SCALE GENOMIC DNA]</scope>
    <source>
        <strain evidence="2">CGMCC 1.3431</strain>
    </source>
</reference>
<dbReference type="Pfam" id="PF15586">
    <property type="entry name" value="Imm8"/>
    <property type="match status" value="1"/>
</dbReference>
<accession>A0A1G4TP49</accession>